<accession>A0A382NX37</accession>
<sequence length="132" mass="15011">MAPDSDAFVFMKPGLPTIFIEQLSKNRIVLRARYPYNSNAANNELGFLNYVNSLNTKTYIATFLKVGNSLGFCAMYTGLYNRTEFGQFIQSWEYDSTTLLDNTPETHFFLMEDSPSIDSDLMNLAIDKQYAA</sequence>
<proteinExistence type="predicted"/>
<reference evidence="1" key="1">
    <citation type="submission" date="2018-05" db="EMBL/GenBank/DDBJ databases">
        <authorList>
            <person name="Lanie J.A."/>
            <person name="Ng W.-L."/>
            <person name="Kazmierczak K.M."/>
            <person name="Andrzejewski T.M."/>
            <person name="Davidsen T.M."/>
            <person name="Wayne K.J."/>
            <person name="Tettelin H."/>
            <person name="Glass J.I."/>
            <person name="Rusch D."/>
            <person name="Podicherti R."/>
            <person name="Tsui H.-C.T."/>
            <person name="Winkler M.E."/>
        </authorList>
    </citation>
    <scope>NUCLEOTIDE SEQUENCE</scope>
</reference>
<evidence type="ECO:0000313" key="1">
    <source>
        <dbReference type="EMBL" id="SVC65007.1"/>
    </source>
</evidence>
<organism evidence="1">
    <name type="scientific">marine metagenome</name>
    <dbReference type="NCBI Taxonomy" id="408172"/>
    <lineage>
        <taxon>unclassified sequences</taxon>
        <taxon>metagenomes</taxon>
        <taxon>ecological metagenomes</taxon>
    </lineage>
</organism>
<gene>
    <name evidence="1" type="ORF">METZ01_LOCUS317861</name>
</gene>
<protein>
    <submittedName>
        <fullName evidence="1">Uncharacterized protein</fullName>
    </submittedName>
</protein>
<name>A0A382NX37_9ZZZZ</name>
<dbReference type="EMBL" id="UINC01102978">
    <property type="protein sequence ID" value="SVC65007.1"/>
    <property type="molecule type" value="Genomic_DNA"/>
</dbReference>
<dbReference type="AlphaFoldDB" id="A0A382NX37"/>